<dbReference type="Proteomes" id="UP000001302">
    <property type="component" value="Chromosome"/>
</dbReference>
<dbReference type="EMBL" id="CP002156">
    <property type="protein sequence ID" value="ADM08474.1"/>
    <property type="molecule type" value="Genomic_DNA"/>
</dbReference>
<name>E0TBY1_PARBH</name>
<sequence length="415" mass="44158">MGARLFLETSPLMIRVLRMDEDGPVKIAHATGDKREALLGDLYRAKVLGHDPRLGAAFVDLGTGGEGFLRRPGKLPPVGATLIVEIKREAMGAKGPDVTDKWSAALPLLRLTAQRATPGPLGEDQLLADRIGPQLSREGEPGRIDICPVEIRLLMTLGLQAEDRVIVTTGEAAARLAPFLGGVAETLPMKQIGEQIDLAEEEALRHRHIIPGGGALTIEETEAAFTVDLDLAQGAGQSKAGAGSRLLAEAMRPLGRLLSLAGAGGQILIDAPRGAIAAPKIFRDQLTRALKPLGRVSVPAVTPEGCALVVAPRPRPSTLMKLTEPFGQGVVQGRRMSAPVARASAYRALAAALERNPTAQRRLVVAPRLAEGLVGEGPAAHLMRERYGPRFEILVDRTFEEKAVTQGGEAYRVEE</sequence>
<dbReference type="AlphaFoldDB" id="E0TBY1"/>
<reference evidence="1 2" key="2">
    <citation type="journal article" date="2011" name="J. Bacteriol.">
        <title>Complete genome sequence of strain HTCC2503T of Parvularcula bermudensis, the type species of the order "Parvularculales" in the class Alphaproteobacteria.</title>
        <authorList>
            <person name="Oh H.M."/>
            <person name="Kang I."/>
            <person name="Vergin K.L."/>
            <person name="Kang D."/>
            <person name="Rhee K.H."/>
            <person name="Giovannoni S.J."/>
            <person name="Cho J.C."/>
        </authorList>
    </citation>
    <scope>NUCLEOTIDE SEQUENCE [LARGE SCALE GENOMIC DNA]</scope>
    <source>
        <strain evidence="2">ATCC BAA-594 / HTCC2503 / KCTC 12087</strain>
    </source>
</reference>
<accession>E0TBY1</accession>
<dbReference type="SUPFAM" id="SSF50249">
    <property type="entry name" value="Nucleic acid-binding proteins"/>
    <property type="match status" value="1"/>
</dbReference>
<organism evidence="1 2">
    <name type="scientific">Parvularcula bermudensis (strain ATCC BAA-594 / HTCC2503 / KCTC 12087)</name>
    <dbReference type="NCBI Taxonomy" id="314260"/>
    <lineage>
        <taxon>Bacteria</taxon>
        <taxon>Pseudomonadati</taxon>
        <taxon>Pseudomonadota</taxon>
        <taxon>Alphaproteobacteria</taxon>
        <taxon>Parvularculales</taxon>
        <taxon>Parvularculaceae</taxon>
        <taxon>Parvularcula</taxon>
    </lineage>
</organism>
<gene>
    <name evidence="1" type="ordered locus">PB2503_01977</name>
</gene>
<dbReference type="CDD" id="cd04453">
    <property type="entry name" value="S1_RNase_E"/>
    <property type="match status" value="1"/>
</dbReference>
<keyword evidence="2" id="KW-1185">Reference proteome</keyword>
<dbReference type="InterPro" id="IPR012340">
    <property type="entry name" value="NA-bd_OB-fold"/>
</dbReference>
<dbReference type="KEGG" id="pbr:PB2503_01977"/>
<evidence type="ECO:0000313" key="1">
    <source>
        <dbReference type="EMBL" id="ADM08474.1"/>
    </source>
</evidence>
<evidence type="ECO:0000313" key="2">
    <source>
        <dbReference type="Proteomes" id="UP000001302"/>
    </source>
</evidence>
<dbReference type="HOGENOM" id="CLU_063647_0_0_5"/>
<reference evidence="2" key="1">
    <citation type="submission" date="2010-08" db="EMBL/GenBank/DDBJ databases">
        <title>Genome sequence of Parvularcula bermudensis HTCC2503.</title>
        <authorList>
            <person name="Kang D.-M."/>
            <person name="Oh H.-M."/>
            <person name="Cho J.-C."/>
        </authorList>
    </citation>
    <scope>NUCLEOTIDE SEQUENCE [LARGE SCALE GENOMIC DNA]</scope>
    <source>
        <strain evidence="2">ATCC BAA-594 / HTCC2503 / KCTC 12087</strain>
    </source>
</reference>
<dbReference type="STRING" id="314260.PB2503_01977"/>
<dbReference type="eggNOG" id="COG1530">
    <property type="taxonomic scope" value="Bacteria"/>
</dbReference>
<protein>
    <submittedName>
        <fullName evidence="1">Uncharacterized protein</fullName>
    </submittedName>
</protein>
<proteinExistence type="predicted"/>